<keyword evidence="6" id="KW-1185">Reference proteome</keyword>
<reference evidence="5" key="2">
    <citation type="submission" date="2025-08" db="UniProtKB">
        <authorList>
            <consortium name="Ensembl"/>
        </authorList>
    </citation>
    <scope>IDENTIFICATION</scope>
</reference>
<feature type="compositionally biased region" description="Basic and acidic residues" evidence="3">
    <location>
        <begin position="12"/>
        <end position="32"/>
    </location>
</feature>
<protein>
    <recommendedName>
        <fullName evidence="4">C-type lectin domain-containing protein</fullName>
    </recommendedName>
</protein>
<keyword evidence="1" id="KW-0430">Lectin</keyword>
<dbReference type="Proteomes" id="UP000472263">
    <property type="component" value="Chromosome 16"/>
</dbReference>
<dbReference type="InterPro" id="IPR033989">
    <property type="entry name" value="CD209-like_CTLD"/>
</dbReference>
<dbReference type="Gene3D" id="3.10.100.10">
    <property type="entry name" value="Mannose-Binding Protein A, subunit A"/>
    <property type="match status" value="1"/>
</dbReference>
<dbReference type="InterPro" id="IPR018378">
    <property type="entry name" value="C-type_lectin_CS"/>
</dbReference>
<dbReference type="PROSITE" id="PS00615">
    <property type="entry name" value="C_TYPE_LECTIN_1"/>
    <property type="match status" value="1"/>
</dbReference>
<dbReference type="InterPro" id="IPR001304">
    <property type="entry name" value="C-type_lectin-like"/>
</dbReference>
<dbReference type="AlphaFoldDB" id="A0A667ZCU4"/>
<reference evidence="5" key="1">
    <citation type="submission" date="2019-06" db="EMBL/GenBank/DDBJ databases">
        <authorList>
            <consortium name="Wellcome Sanger Institute Data Sharing"/>
        </authorList>
    </citation>
    <scope>NUCLEOTIDE SEQUENCE [LARGE SCALE GENOMIC DNA]</scope>
</reference>
<accession>A0A667ZCU4</accession>
<feature type="compositionally biased region" description="Polar residues" evidence="3">
    <location>
        <begin position="1"/>
        <end position="11"/>
    </location>
</feature>
<dbReference type="InterPro" id="IPR050111">
    <property type="entry name" value="C-type_lectin/snaclec_domain"/>
</dbReference>
<evidence type="ECO:0000256" key="2">
    <source>
        <dbReference type="ARBA" id="ARBA00023157"/>
    </source>
</evidence>
<dbReference type="Pfam" id="PF00059">
    <property type="entry name" value="Lectin_C"/>
    <property type="match status" value="1"/>
</dbReference>
<evidence type="ECO:0000313" key="6">
    <source>
        <dbReference type="Proteomes" id="UP000472263"/>
    </source>
</evidence>
<evidence type="ECO:0000313" key="5">
    <source>
        <dbReference type="Ensembl" id="ENSMMDP00005038212.1"/>
    </source>
</evidence>
<dbReference type="PROSITE" id="PS50041">
    <property type="entry name" value="C_TYPE_LECTIN_2"/>
    <property type="match status" value="1"/>
</dbReference>
<dbReference type="InterPro" id="IPR016187">
    <property type="entry name" value="CTDL_fold"/>
</dbReference>
<dbReference type="SMART" id="SM00034">
    <property type="entry name" value="CLECT"/>
    <property type="match status" value="1"/>
</dbReference>
<organism evidence="5 6">
    <name type="scientific">Myripristis murdjan</name>
    <name type="common">pinecone soldierfish</name>
    <dbReference type="NCBI Taxonomy" id="586833"/>
    <lineage>
        <taxon>Eukaryota</taxon>
        <taxon>Metazoa</taxon>
        <taxon>Chordata</taxon>
        <taxon>Craniata</taxon>
        <taxon>Vertebrata</taxon>
        <taxon>Euteleostomi</taxon>
        <taxon>Actinopterygii</taxon>
        <taxon>Neopterygii</taxon>
        <taxon>Teleostei</taxon>
        <taxon>Neoteleostei</taxon>
        <taxon>Acanthomorphata</taxon>
        <taxon>Holocentriformes</taxon>
        <taxon>Holocentridae</taxon>
        <taxon>Myripristis</taxon>
    </lineage>
</organism>
<proteinExistence type="predicted"/>
<dbReference type="InterPro" id="IPR016186">
    <property type="entry name" value="C-type_lectin-like/link_sf"/>
</dbReference>
<evidence type="ECO:0000256" key="1">
    <source>
        <dbReference type="ARBA" id="ARBA00022734"/>
    </source>
</evidence>
<keyword evidence="2" id="KW-1015">Disulfide bond</keyword>
<dbReference type="GeneTree" id="ENSGT01020000230338"/>
<name>A0A667ZCU4_9TELE</name>
<dbReference type="InParanoid" id="A0A667ZCU4"/>
<sequence>DWHPLSDTNATGHHDTGMDDIHDNNNLTKERDTLRDERDQLRTSISNLTQEHEQLQSRYSTVVTSRDELQEEVKILSGNITEKVCRSGWIKYRKSCYYISTSRKTWSKSRQDCQDRGADLVIINSREEQTFLSRFNERLWIGLSDRQSEGNWKWVDGTDLVGDGFWQAGEPNDDRGKEDCVEVARQTDEWNDLPCSTTVYWACEE</sequence>
<evidence type="ECO:0000259" key="4">
    <source>
        <dbReference type="PROSITE" id="PS50041"/>
    </source>
</evidence>
<dbReference type="GO" id="GO:0030246">
    <property type="term" value="F:carbohydrate binding"/>
    <property type="evidence" value="ECO:0007669"/>
    <property type="project" value="UniProtKB-KW"/>
</dbReference>
<feature type="region of interest" description="Disordered" evidence="3">
    <location>
        <begin position="1"/>
        <end position="32"/>
    </location>
</feature>
<dbReference type="Gene3D" id="1.20.5.1000">
    <property type="entry name" value="arf6 gtpase in complex with a specific effector, jip4"/>
    <property type="match status" value="1"/>
</dbReference>
<dbReference type="CDD" id="cd03590">
    <property type="entry name" value="CLECT_DC-SIGN_like"/>
    <property type="match status" value="1"/>
</dbReference>
<reference evidence="5" key="3">
    <citation type="submission" date="2025-09" db="UniProtKB">
        <authorList>
            <consortium name="Ensembl"/>
        </authorList>
    </citation>
    <scope>IDENTIFICATION</scope>
</reference>
<evidence type="ECO:0000256" key="3">
    <source>
        <dbReference type="SAM" id="MobiDB-lite"/>
    </source>
</evidence>
<feature type="domain" description="C-type lectin" evidence="4">
    <location>
        <begin position="92"/>
        <end position="204"/>
    </location>
</feature>
<dbReference type="SUPFAM" id="SSF56436">
    <property type="entry name" value="C-type lectin-like"/>
    <property type="match status" value="1"/>
</dbReference>
<dbReference type="PANTHER" id="PTHR22803">
    <property type="entry name" value="MANNOSE, PHOSPHOLIPASE, LECTIN RECEPTOR RELATED"/>
    <property type="match status" value="1"/>
</dbReference>
<dbReference type="Ensembl" id="ENSMMDT00005039013.1">
    <property type="protein sequence ID" value="ENSMMDP00005038212.1"/>
    <property type="gene ID" value="ENSMMDG00005017783.1"/>
</dbReference>